<sequence length="383" mass="44604">MARMTCWSRYILSTSLICIVVWYSLLNQCKQNVVPSQSDQTVVLNPSKHYLVSIQSEQHMAPNRKKINEKYLVYLCDEKRDCGGWGDRQRGMVSLFLLSLVWKRTFKILISSPCDIKPYYKPTKEYNWIFTKGELKGLKAKTKKTLAFISNDTPLLNLNMNNSEIAEVLYVKTNCYSYSNIAENYTQFLPDYLRNKNRATIFRETWNRFMIPTEKLTSQVSKIMSTGKINRDAKKSGKELICAHLRIGRSKYLPHDYTGIPLTAVPDVWDFIDHHFHKKSRIFVATDHLDVRQSAMSKYGRRYIGSFAYAMNPDKMRSNLTLACSSQESAYVDQLMLSKCDVLIFYRRSGFSLHASYLKTKWREIYAIMGHTKNSVSLKKTFY</sequence>
<evidence type="ECO:0008006" key="4">
    <source>
        <dbReference type="Google" id="ProtNLM"/>
    </source>
</evidence>
<dbReference type="AlphaFoldDB" id="V4AX63"/>
<keyword evidence="1" id="KW-0472">Membrane</keyword>
<keyword evidence="3" id="KW-1185">Reference proteome</keyword>
<dbReference type="GeneID" id="20237328"/>
<accession>V4AX63</accession>
<evidence type="ECO:0000313" key="3">
    <source>
        <dbReference type="Proteomes" id="UP000030746"/>
    </source>
</evidence>
<dbReference type="Proteomes" id="UP000030746">
    <property type="component" value="Unassembled WGS sequence"/>
</dbReference>
<dbReference type="OMA" id="RIMGILM"/>
<keyword evidence="1" id="KW-1133">Transmembrane helix</keyword>
<dbReference type="RefSeq" id="XP_009047316.1">
    <property type="nucleotide sequence ID" value="XM_009049068.1"/>
</dbReference>
<keyword evidence="1" id="KW-0812">Transmembrane</keyword>
<evidence type="ECO:0000256" key="1">
    <source>
        <dbReference type="SAM" id="Phobius"/>
    </source>
</evidence>
<reference evidence="2 3" key="1">
    <citation type="journal article" date="2013" name="Nature">
        <title>Insights into bilaterian evolution from three spiralian genomes.</title>
        <authorList>
            <person name="Simakov O."/>
            <person name="Marletaz F."/>
            <person name="Cho S.J."/>
            <person name="Edsinger-Gonzales E."/>
            <person name="Havlak P."/>
            <person name="Hellsten U."/>
            <person name="Kuo D.H."/>
            <person name="Larsson T."/>
            <person name="Lv J."/>
            <person name="Arendt D."/>
            <person name="Savage R."/>
            <person name="Osoegawa K."/>
            <person name="de Jong P."/>
            <person name="Grimwood J."/>
            <person name="Chapman J.A."/>
            <person name="Shapiro H."/>
            <person name="Aerts A."/>
            <person name="Otillar R.P."/>
            <person name="Terry A.Y."/>
            <person name="Boore J.L."/>
            <person name="Grigoriev I.V."/>
            <person name="Lindberg D.R."/>
            <person name="Seaver E.C."/>
            <person name="Weisblat D.A."/>
            <person name="Putnam N.H."/>
            <person name="Rokhsar D.S."/>
        </authorList>
    </citation>
    <scope>NUCLEOTIDE SEQUENCE [LARGE SCALE GENOMIC DNA]</scope>
</reference>
<dbReference type="KEGG" id="lgi:LOTGIDRAFT_157312"/>
<dbReference type="Gene3D" id="3.40.50.11350">
    <property type="match status" value="1"/>
</dbReference>
<proteinExistence type="predicted"/>
<dbReference type="HOGENOM" id="CLU_726255_0_0_1"/>
<organism evidence="2 3">
    <name type="scientific">Lottia gigantea</name>
    <name type="common">Giant owl limpet</name>
    <dbReference type="NCBI Taxonomy" id="225164"/>
    <lineage>
        <taxon>Eukaryota</taxon>
        <taxon>Metazoa</taxon>
        <taxon>Spiralia</taxon>
        <taxon>Lophotrochozoa</taxon>
        <taxon>Mollusca</taxon>
        <taxon>Gastropoda</taxon>
        <taxon>Patellogastropoda</taxon>
        <taxon>Lottioidea</taxon>
        <taxon>Lottiidae</taxon>
        <taxon>Lottia</taxon>
    </lineage>
</organism>
<name>V4AX63_LOTGI</name>
<dbReference type="CTD" id="20237328"/>
<feature type="transmembrane region" description="Helical" evidence="1">
    <location>
        <begin position="7"/>
        <end position="26"/>
    </location>
</feature>
<protein>
    <recommendedName>
        <fullName evidence="4">Peptide-O-fucosyltransferase</fullName>
    </recommendedName>
</protein>
<evidence type="ECO:0000313" key="2">
    <source>
        <dbReference type="EMBL" id="ESP02158.1"/>
    </source>
</evidence>
<dbReference type="OrthoDB" id="9979734at2759"/>
<dbReference type="EMBL" id="KB200329">
    <property type="protein sequence ID" value="ESP02158.1"/>
    <property type="molecule type" value="Genomic_DNA"/>
</dbReference>
<gene>
    <name evidence="2" type="ORF">LOTGIDRAFT_157312</name>
</gene>